<dbReference type="SFLD" id="SFLDG01129">
    <property type="entry name" value="C1.5:_HAD__Beta-PGM__Phosphata"/>
    <property type="match status" value="1"/>
</dbReference>
<sequence>MTIKVVVFDFDGTIADTHDTFVEIVNRLAKNFGYQPINEEDLARLKNLSSQEIIKQSQVSPVKIPFLLYRVKRELNKQIECLKPFHGWHHCLVTLKERGYRLGIITSNTKENVTIFLANNQLLNLFDFIYSGTPLFGKHKIIDRLIRQNKFCPDEMIYVGDETRDITAAQKSRVQVVAVAWGFNSPQILTQFNPDHLIDHPLELLDILDRRGLY</sequence>
<dbReference type="GO" id="GO:0005829">
    <property type="term" value="C:cytosol"/>
    <property type="evidence" value="ECO:0007669"/>
    <property type="project" value="TreeGrafter"/>
</dbReference>
<dbReference type="InterPro" id="IPR036412">
    <property type="entry name" value="HAD-like_sf"/>
</dbReference>
<dbReference type="AlphaFoldDB" id="A0A966G0W7"/>
<name>A0A966G0W7_MICAE</name>
<dbReference type="Gene3D" id="3.40.50.1000">
    <property type="entry name" value="HAD superfamily/HAD-like"/>
    <property type="match status" value="1"/>
</dbReference>
<dbReference type="Pfam" id="PF13419">
    <property type="entry name" value="HAD_2"/>
    <property type="match status" value="1"/>
</dbReference>
<comment type="caution">
    <text evidence="1">The sequence shown here is derived from an EMBL/GenBank/DDBJ whole genome shotgun (WGS) entry which is preliminary data.</text>
</comment>
<dbReference type="InterPro" id="IPR023214">
    <property type="entry name" value="HAD_sf"/>
</dbReference>
<dbReference type="SFLD" id="SFLDS00003">
    <property type="entry name" value="Haloacid_Dehalogenase"/>
    <property type="match status" value="1"/>
</dbReference>
<dbReference type="Proteomes" id="UP000799330">
    <property type="component" value="Unassembled WGS sequence"/>
</dbReference>
<dbReference type="PANTHER" id="PTHR43434:SF13">
    <property type="entry name" value="PHOSPHOGLYCOLATE PHOSPHATASE"/>
    <property type="match status" value="1"/>
</dbReference>
<dbReference type="InterPro" id="IPR006439">
    <property type="entry name" value="HAD-SF_hydro_IA"/>
</dbReference>
<gene>
    <name evidence="1" type="ORF">GPJ16_14730</name>
</gene>
<dbReference type="GO" id="GO:0008967">
    <property type="term" value="F:phosphoglycolate phosphatase activity"/>
    <property type="evidence" value="ECO:0007669"/>
    <property type="project" value="TreeGrafter"/>
</dbReference>
<keyword evidence="1" id="KW-0378">Hydrolase</keyword>
<dbReference type="Gene3D" id="1.10.150.240">
    <property type="entry name" value="Putative phosphatase, domain 2"/>
    <property type="match status" value="1"/>
</dbReference>
<evidence type="ECO:0000313" key="1">
    <source>
        <dbReference type="EMBL" id="NCS58114.1"/>
    </source>
</evidence>
<dbReference type="InterPro" id="IPR050155">
    <property type="entry name" value="HAD-like_hydrolase_sf"/>
</dbReference>
<reference evidence="1" key="1">
    <citation type="journal article" date="2019" name="Mol. Ecol.">
        <title>Genome evolution and host-microbiome shifts correspond with intraspecific niche divergence within harmful algal bloom-forming Microcystis aeruginosa.</title>
        <authorList>
            <person name="Jackrel S.L."/>
            <person name="White J.D."/>
            <person name="Evans J.T."/>
            <person name="Buffin K."/>
            <person name="Hayden K."/>
            <person name="Sarnelle O."/>
            <person name="Denef V.J."/>
        </authorList>
    </citation>
    <scope>NUCLEOTIDE SEQUENCE</scope>
    <source>
        <strain evidence="1">G11-04</strain>
    </source>
</reference>
<proteinExistence type="predicted"/>
<dbReference type="PANTHER" id="PTHR43434">
    <property type="entry name" value="PHOSPHOGLYCOLATE PHOSPHATASE"/>
    <property type="match status" value="1"/>
</dbReference>
<dbReference type="InterPro" id="IPR023198">
    <property type="entry name" value="PGP-like_dom2"/>
</dbReference>
<dbReference type="EMBL" id="JAADAI010000200">
    <property type="protein sequence ID" value="NCS58114.1"/>
    <property type="molecule type" value="Genomic_DNA"/>
</dbReference>
<accession>A0A966G0W7</accession>
<evidence type="ECO:0000313" key="2">
    <source>
        <dbReference type="Proteomes" id="UP000799330"/>
    </source>
</evidence>
<dbReference type="GO" id="GO:0006281">
    <property type="term" value="P:DNA repair"/>
    <property type="evidence" value="ECO:0007669"/>
    <property type="project" value="TreeGrafter"/>
</dbReference>
<protein>
    <submittedName>
        <fullName evidence="1">HAD-IA family hydrolase</fullName>
    </submittedName>
</protein>
<dbReference type="NCBIfam" id="TIGR01549">
    <property type="entry name" value="HAD-SF-IA-v1"/>
    <property type="match status" value="1"/>
</dbReference>
<organism evidence="1 2">
    <name type="scientific">Microcystis aeruginosa G11-04</name>
    <dbReference type="NCBI Taxonomy" id="2685956"/>
    <lineage>
        <taxon>Bacteria</taxon>
        <taxon>Bacillati</taxon>
        <taxon>Cyanobacteriota</taxon>
        <taxon>Cyanophyceae</taxon>
        <taxon>Oscillatoriophycideae</taxon>
        <taxon>Chroococcales</taxon>
        <taxon>Microcystaceae</taxon>
        <taxon>Microcystis</taxon>
    </lineage>
</organism>
<dbReference type="SUPFAM" id="SSF56784">
    <property type="entry name" value="HAD-like"/>
    <property type="match status" value="1"/>
</dbReference>
<dbReference type="InterPro" id="IPR041492">
    <property type="entry name" value="HAD_2"/>
</dbReference>